<organism evidence="3 4">
    <name type="scientific">Tigriopus californicus</name>
    <name type="common">Marine copepod</name>
    <dbReference type="NCBI Taxonomy" id="6832"/>
    <lineage>
        <taxon>Eukaryota</taxon>
        <taxon>Metazoa</taxon>
        <taxon>Ecdysozoa</taxon>
        <taxon>Arthropoda</taxon>
        <taxon>Crustacea</taxon>
        <taxon>Multicrustacea</taxon>
        <taxon>Hexanauplia</taxon>
        <taxon>Copepoda</taxon>
        <taxon>Harpacticoida</taxon>
        <taxon>Harpacticidae</taxon>
        <taxon>Tigriopus</taxon>
    </lineage>
</organism>
<sequence>MGKTRGRRSDRSDGTEQKLYLQLPLLEMRVPEPDLIFLTDLPGGLDSKEWIASHTIGFFEHINLMYGTVSEFCTPSTCPDMTGPGNRQYHWIDDKGKKARLSAPQYIDYIMTYAQKSINDDTIFPTKHGLEFPATFESHVKKIHKLLFHVLAHIYHMHFKEVVLLQLHAHLNAVFAHFVEFNLRFHMVEDKELEVLDDLMVALKLTPPKQSGSNGTLSAVTAGTADSSITDEENKENIGESQPMTTTSGSTTGEVICSQPLSQFPPVEPGGTSSEPQSNKSDPPSSQVDVEMSADEVSASPSS</sequence>
<feature type="compositionally biased region" description="Polar residues" evidence="2">
    <location>
        <begin position="271"/>
        <end position="288"/>
    </location>
</feature>
<comment type="caution">
    <text evidence="3">The sequence shown here is derived from an EMBL/GenBank/DDBJ whole genome shotgun (WGS) entry which is preliminary data.</text>
</comment>
<keyword evidence="1" id="KW-0862">Zinc</keyword>
<keyword evidence="1" id="KW-0479">Metal-binding</keyword>
<dbReference type="InterPro" id="IPR036703">
    <property type="entry name" value="MOB_kinase_act_sf"/>
</dbReference>
<evidence type="ECO:0000313" key="4">
    <source>
        <dbReference type="Proteomes" id="UP000318571"/>
    </source>
</evidence>
<dbReference type="InterPro" id="IPR005301">
    <property type="entry name" value="MOB_kinase_act_fam"/>
</dbReference>
<feature type="binding site" evidence="1">
    <location>
        <position position="73"/>
    </location>
    <ligand>
        <name>Zn(2+)</name>
        <dbReference type="ChEBI" id="CHEBI:29105"/>
    </ligand>
</feature>
<feature type="region of interest" description="Disordered" evidence="2">
    <location>
        <begin position="207"/>
        <end position="303"/>
    </location>
</feature>
<feature type="binding site" evidence="1">
    <location>
        <position position="78"/>
    </location>
    <ligand>
        <name>Zn(2+)</name>
        <dbReference type="ChEBI" id="CHEBI:29105"/>
    </ligand>
</feature>
<reference evidence="3 4" key="1">
    <citation type="journal article" date="2018" name="Nat. Ecol. Evol.">
        <title>Genomic signatures of mitonuclear coevolution across populations of Tigriopus californicus.</title>
        <authorList>
            <person name="Barreto F.S."/>
            <person name="Watson E.T."/>
            <person name="Lima T.G."/>
            <person name="Willett C.S."/>
            <person name="Edmands S."/>
            <person name="Li W."/>
            <person name="Burton R.S."/>
        </authorList>
    </citation>
    <scope>NUCLEOTIDE SEQUENCE [LARGE SCALE GENOMIC DNA]</scope>
    <source>
        <strain evidence="3 4">San Diego</strain>
    </source>
</reference>
<feature type="binding site" evidence="1">
    <location>
        <position position="158"/>
    </location>
    <ligand>
        <name>Zn(2+)</name>
        <dbReference type="ChEBI" id="CHEBI:29105"/>
    </ligand>
</feature>
<feature type="compositionally biased region" description="Polar residues" evidence="2">
    <location>
        <begin position="208"/>
        <end position="228"/>
    </location>
</feature>
<dbReference type="PANTHER" id="PTHR22599">
    <property type="entry name" value="MPS ONE BINDER KINASE ACTIVATOR-LIKE MOB"/>
    <property type="match status" value="1"/>
</dbReference>
<proteinExistence type="predicted"/>
<gene>
    <name evidence="3" type="ORF">TCAL_02227</name>
</gene>
<keyword evidence="4" id="KW-1185">Reference proteome</keyword>
<evidence type="ECO:0008006" key="5">
    <source>
        <dbReference type="Google" id="ProtNLM"/>
    </source>
</evidence>
<dbReference type="EMBL" id="VCGU01000007">
    <property type="protein sequence ID" value="TRY73205.1"/>
    <property type="molecule type" value="Genomic_DNA"/>
</dbReference>
<evidence type="ECO:0000313" key="3">
    <source>
        <dbReference type="EMBL" id="TRY73205.1"/>
    </source>
</evidence>
<dbReference type="Pfam" id="PF03637">
    <property type="entry name" value="Mob1_phocein"/>
    <property type="match status" value="1"/>
</dbReference>
<evidence type="ECO:0000256" key="1">
    <source>
        <dbReference type="PIRSR" id="PIRSR605301-1"/>
    </source>
</evidence>
<dbReference type="OMA" id="WIASHTI"/>
<dbReference type="STRING" id="6832.A0A553P687"/>
<accession>A0A553P687</accession>
<dbReference type="Gene3D" id="1.20.140.30">
    <property type="entry name" value="MOB kinase activator"/>
    <property type="match status" value="1"/>
</dbReference>
<dbReference type="SMART" id="SM01388">
    <property type="entry name" value="Mob1_phocein"/>
    <property type="match status" value="1"/>
</dbReference>
<feature type="binding site" evidence="1">
    <location>
        <position position="153"/>
    </location>
    <ligand>
        <name>Zn(2+)</name>
        <dbReference type="ChEBI" id="CHEBI:29105"/>
    </ligand>
</feature>
<protein>
    <recommendedName>
        <fullName evidence="5">MOB kinase activator-like 2</fullName>
    </recommendedName>
</protein>
<dbReference type="SUPFAM" id="SSF101152">
    <property type="entry name" value="Mob1/phocein"/>
    <property type="match status" value="1"/>
</dbReference>
<dbReference type="Proteomes" id="UP000318571">
    <property type="component" value="Chromosome 3"/>
</dbReference>
<dbReference type="AlphaFoldDB" id="A0A553P687"/>
<name>A0A553P687_TIGCA</name>
<feature type="compositionally biased region" description="Polar residues" evidence="2">
    <location>
        <begin position="239"/>
        <end position="253"/>
    </location>
</feature>
<evidence type="ECO:0000256" key="2">
    <source>
        <dbReference type="SAM" id="MobiDB-lite"/>
    </source>
</evidence>